<dbReference type="PANTHER" id="PTHR30126:SF91">
    <property type="entry name" value="LYSR FAMILY TRANSCRIPTIONAL REGULATOR"/>
    <property type="match status" value="1"/>
</dbReference>
<proteinExistence type="inferred from homology"/>
<dbReference type="Pfam" id="PF00126">
    <property type="entry name" value="HTH_1"/>
    <property type="match status" value="1"/>
</dbReference>
<evidence type="ECO:0000313" key="10">
    <source>
        <dbReference type="Proteomes" id="UP000584824"/>
    </source>
</evidence>
<protein>
    <recommendedName>
        <fullName evidence="6">HTH-type transcriptional regulator TtuA</fullName>
    </recommendedName>
    <alternativeName>
        <fullName evidence="7">Tartrate utilization transcriptional regulator</fullName>
    </alternativeName>
</protein>
<dbReference type="InterPro" id="IPR036388">
    <property type="entry name" value="WH-like_DNA-bd_sf"/>
</dbReference>
<keyword evidence="3 9" id="KW-0238">DNA-binding</keyword>
<reference evidence="9 10" key="1">
    <citation type="submission" date="2020-08" db="EMBL/GenBank/DDBJ databases">
        <title>Genomic Encyclopedia of Type Strains, Phase IV (KMG-IV): sequencing the most valuable type-strain genomes for metagenomic binning, comparative biology and taxonomic classification.</title>
        <authorList>
            <person name="Goeker M."/>
        </authorList>
    </citation>
    <scope>NUCLEOTIDE SEQUENCE [LARGE SCALE GENOMIC DNA]</scope>
    <source>
        <strain evidence="9 10">DSM 26385</strain>
    </source>
</reference>
<keyword evidence="2" id="KW-0805">Transcription regulation</keyword>
<dbReference type="EMBL" id="JACIDU010000020">
    <property type="protein sequence ID" value="MBB4105381.1"/>
    <property type="molecule type" value="Genomic_DNA"/>
</dbReference>
<comment type="caution">
    <text evidence="9">The sequence shown here is derived from an EMBL/GenBank/DDBJ whole genome shotgun (WGS) entry which is preliminary data.</text>
</comment>
<dbReference type="GO" id="GO:0003700">
    <property type="term" value="F:DNA-binding transcription factor activity"/>
    <property type="evidence" value="ECO:0007669"/>
    <property type="project" value="InterPro"/>
</dbReference>
<dbReference type="InterPro" id="IPR000847">
    <property type="entry name" value="LysR_HTH_N"/>
</dbReference>
<sequence>MNANPTLDQLQVFLEVAESGSFSAAARRLNRAQSVVSYTIANLETQLEVTLFDRSTARQPQLTDAGRALISDARRIAADLQALRARAHSIKQGLEADITLVLSTMVPSEAVVKVLNAFRQRFPTVALNLSVGELGSIMDMVANDHADIGFGGTLPDANDRLEAEKIGHSYMVPVAAADHPLVLLDRPLTLADVREEVQLVVTDASGLTNGRNFNVLSYRIWRVGDIHTKHLLTLGGLGWGGLPASMIMEDLRLGRLVVLPLEAYRQGEYPIHAITRTASPPGPAGRWLIEQFQAQLSVCPQPDALGRLLVPALYKKNAIAAE</sequence>
<evidence type="ECO:0000256" key="5">
    <source>
        <dbReference type="ARBA" id="ARBA00054626"/>
    </source>
</evidence>
<dbReference type="Gene3D" id="3.40.190.290">
    <property type="match status" value="1"/>
</dbReference>
<dbReference type="Gene3D" id="1.10.10.10">
    <property type="entry name" value="Winged helix-like DNA-binding domain superfamily/Winged helix DNA-binding domain"/>
    <property type="match status" value="1"/>
</dbReference>
<dbReference type="SUPFAM" id="SSF46785">
    <property type="entry name" value="Winged helix' DNA-binding domain"/>
    <property type="match status" value="1"/>
</dbReference>
<evidence type="ECO:0000256" key="6">
    <source>
        <dbReference type="ARBA" id="ARBA00067332"/>
    </source>
</evidence>
<dbReference type="PANTHER" id="PTHR30126">
    <property type="entry name" value="HTH-TYPE TRANSCRIPTIONAL REGULATOR"/>
    <property type="match status" value="1"/>
</dbReference>
<dbReference type="Proteomes" id="UP000584824">
    <property type="component" value="Unassembled WGS sequence"/>
</dbReference>
<accession>A0A7W6P3Y7</accession>
<keyword evidence="10" id="KW-1185">Reference proteome</keyword>
<dbReference type="InterPro" id="IPR036390">
    <property type="entry name" value="WH_DNA-bd_sf"/>
</dbReference>
<dbReference type="PROSITE" id="PS50931">
    <property type="entry name" value="HTH_LYSR"/>
    <property type="match status" value="1"/>
</dbReference>
<comment type="function">
    <text evidence="5">Transcriptional regulator of the ttuABCDE tartrate utilization operon.</text>
</comment>
<evidence type="ECO:0000256" key="4">
    <source>
        <dbReference type="ARBA" id="ARBA00023163"/>
    </source>
</evidence>
<feature type="domain" description="HTH lysR-type" evidence="8">
    <location>
        <begin position="5"/>
        <end position="63"/>
    </location>
</feature>
<dbReference type="Pfam" id="PF03466">
    <property type="entry name" value="LysR_substrate"/>
    <property type="match status" value="1"/>
</dbReference>
<organism evidence="9 10">
    <name type="scientific">Allorhizobium borbori</name>
    <dbReference type="NCBI Taxonomy" id="485907"/>
    <lineage>
        <taxon>Bacteria</taxon>
        <taxon>Pseudomonadati</taxon>
        <taxon>Pseudomonadota</taxon>
        <taxon>Alphaproteobacteria</taxon>
        <taxon>Hyphomicrobiales</taxon>
        <taxon>Rhizobiaceae</taxon>
        <taxon>Rhizobium/Agrobacterium group</taxon>
        <taxon>Allorhizobium</taxon>
    </lineage>
</organism>
<dbReference type="SUPFAM" id="SSF53850">
    <property type="entry name" value="Periplasmic binding protein-like II"/>
    <property type="match status" value="1"/>
</dbReference>
<evidence type="ECO:0000259" key="8">
    <source>
        <dbReference type="PROSITE" id="PS50931"/>
    </source>
</evidence>
<dbReference type="AlphaFoldDB" id="A0A7W6P3Y7"/>
<evidence type="ECO:0000256" key="3">
    <source>
        <dbReference type="ARBA" id="ARBA00023125"/>
    </source>
</evidence>
<evidence type="ECO:0000256" key="7">
    <source>
        <dbReference type="ARBA" id="ARBA00083243"/>
    </source>
</evidence>
<keyword evidence="4" id="KW-0804">Transcription</keyword>
<dbReference type="RefSeq" id="WP_183794822.1">
    <property type="nucleotide sequence ID" value="NZ_JACIDU010000020.1"/>
</dbReference>
<gene>
    <name evidence="9" type="ORF">GGQ66_003968</name>
</gene>
<evidence type="ECO:0000313" key="9">
    <source>
        <dbReference type="EMBL" id="MBB4105381.1"/>
    </source>
</evidence>
<evidence type="ECO:0000256" key="1">
    <source>
        <dbReference type="ARBA" id="ARBA00009437"/>
    </source>
</evidence>
<name>A0A7W6P3Y7_9HYPH</name>
<dbReference type="InterPro" id="IPR005119">
    <property type="entry name" value="LysR_subst-bd"/>
</dbReference>
<dbReference type="GO" id="GO:0000976">
    <property type="term" value="F:transcription cis-regulatory region binding"/>
    <property type="evidence" value="ECO:0007669"/>
    <property type="project" value="TreeGrafter"/>
</dbReference>
<comment type="similarity">
    <text evidence="1">Belongs to the LysR transcriptional regulatory family.</text>
</comment>
<evidence type="ECO:0000256" key="2">
    <source>
        <dbReference type="ARBA" id="ARBA00023015"/>
    </source>
</evidence>
<dbReference type="PRINTS" id="PR00039">
    <property type="entry name" value="HTHLYSR"/>
</dbReference>
<dbReference type="FunFam" id="1.10.10.10:FF:000001">
    <property type="entry name" value="LysR family transcriptional regulator"/>
    <property type="match status" value="1"/>
</dbReference>